<dbReference type="Gene3D" id="2.150.10.10">
    <property type="entry name" value="Serralysin-like metalloprotease, C-terminal"/>
    <property type="match status" value="4"/>
</dbReference>
<evidence type="ECO:0000313" key="5">
    <source>
        <dbReference type="EMBL" id="SDD68409.1"/>
    </source>
</evidence>
<dbReference type="InterPro" id="IPR013517">
    <property type="entry name" value="FG-GAP"/>
</dbReference>
<keyword evidence="2" id="KW-0964">Secreted</keyword>
<evidence type="ECO:0000256" key="3">
    <source>
        <dbReference type="ARBA" id="ARBA00022729"/>
    </source>
</evidence>
<proteinExistence type="predicted"/>
<evidence type="ECO:0000256" key="1">
    <source>
        <dbReference type="ARBA" id="ARBA00004613"/>
    </source>
</evidence>
<reference evidence="6" key="1">
    <citation type="submission" date="2016-10" db="EMBL/GenBank/DDBJ databases">
        <authorList>
            <person name="Varghese N."/>
            <person name="Submissions S."/>
        </authorList>
    </citation>
    <scope>NUCLEOTIDE SEQUENCE [LARGE SCALE GENOMIC DNA]</scope>
    <source>
        <strain evidence="6">CGMCC 1.9108</strain>
    </source>
</reference>
<dbReference type="GO" id="GO:0005576">
    <property type="term" value="C:extracellular region"/>
    <property type="evidence" value="ECO:0007669"/>
    <property type="project" value="UniProtKB-SubCell"/>
</dbReference>
<dbReference type="RefSeq" id="WP_176828021.1">
    <property type="nucleotide sequence ID" value="NZ_FMZV01000009.1"/>
</dbReference>
<feature type="region of interest" description="Disordered" evidence="4">
    <location>
        <begin position="486"/>
        <end position="537"/>
    </location>
</feature>
<dbReference type="InterPro" id="IPR001343">
    <property type="entry name" value="Hemolysn_Ca-bd"/>
</dbReference>
<dbReference type="AlphaFoldDB" id="A0A1G6WRI8"/>
<evidence type="ECO:0000256" key="4">
    <source>
        <dbReference type="SAM" id="MobiDB-lite"/>
    </source>
</evidence>
<evidence type="ECO:0000313" key="6">
    <source>
        <dbReference type="Proteomes" id="UP000199628"/>
    </source>
</evidence>
<comment type="subcellular location">
    <subcellularLocation>
        <location evidence="1">Secreted</location>
    </subcellularLocation>
</comment>
<dbReference type="InterPro" id="IPR028994">
    <property type="entry name" value="Integrin_alpha_N"/>
</dbReference>
<organism evidence="5 6">
    <name type="scientific">Ruegeria marina</name>
    <dbReference type="NCBI Taxonomy" id="639004"/>
    <lineage>
        <taxon>Bacteria</taxon>
        <taxon>Pseudomonadati</taxon>
        <taxon>Pseudomonadota</taxon>
        <taxon>Alphaproteobacteria</taxon>
        <taxon>Rhodobacterales</taxon>
        <taxon>Roseobacteraceae</taxon>
        <taxon>Ruegeria</taxon>
    </lineage>
</organism>
<dbReference type="Gene3D" id="2.130.10.130">
    <property type="entry name" value="Integrin alpha, N-terminal"/>
    <property type="match status" value="2"/>
</dbReference>
<evidence type="ECO:0000256" key="2">
    <source>
        <dbReference type="ARBA" id="ARBA00022525"/>
    </source>
</evidence>
<dbReference type="SUPFAM" id="SSF69318">
    <property type="entry name" value="Integrin alpha N-terminal domain"/>
    <property type="match status" value="1"/>
</dbReference>
<dbReference type="PANTHER" id="PTHR38340">
    <property type="entry name" value="S-LAYER PROTEIN"/>
    <property type="match status" value="1"/>
</dbReference>
<dbReference type="PROSITE" id="PS00330">
    <property type="entry name" value="HEMOLYSIN_CALCIUM"/>
    <property type="match status" value="7"/>
</dbReference>
<dbReference type="InterPro" id="IPR018511">
    <property type="entry name" value="Hemolysin-typ_Ca-bd_CS"/>
</dbReference>
<dbReference type="Proteomes" id="UP000199628">
    <property type="component" value="Unassembled WGS sequence"/>
</dbReference>
<dbReference type="EMBL" id="FMZV01000009">
    <property type="protein sequence ID" value="SDD68409.1"/>
    <property type="molecule type" value="Genomic_DNA"/>
</dbReference>
<feature type="region of interest" description="Disordered" evidence="4">
    <location>
        <begin position="553"/>
        <end position="598"/>
    </location>
</feature>
<dbReference type="PANTHER" id="PTHR38340:SF1">
    <property type="entry name" value="S-LAYER PROTEIN"/>
    <property type="match status" value="1"/>
</dbReference>
<sequence length="728" mass="75389">MFTYSTDIYLNFDIGYVGWAQAADLNRNGLPEIVLTRFTVPGGEWQDLPILEIGFDGTLTNIAGQIGGSALPQVDFGRGLIVDDLNGDGWDDIFVADHGLDVHPFPGQVNTVLMSDGQGGWVDRSAEYSRGTDFTHSIASGDLNGDGVTDVFVGNLGVDPAYIVSVNPDGTPSFDALPLHGVRTYTTSAIADLDGDDIDELILGADQNIAPGLSSQIARWNGFGFAMTQLPAQTTLDQSIALDIQVTDLNGDDRPDIVMLLTDADPFYTRVAIQVLIQQPDGQFSDRTTDWFDPHDFVGANDPNGWGSRLFFSDLDLDGDLDLLVQMQFPNSHRIFYQEGGRFSPGSDDQTIGGSNEALALVDFDNDGVEEILAFTSQSVWVYDNGLSLPPIERIGTNGNDTIMGSGRTELIWGLGGNDSISGLGGDDTLYGGPGADTLDGGDGNDLLGGTTENDLLLGGAGNDEAYGAAGDDTIWGGAGDDVLGGSGGNDEIHGDDGNDGLWGSFGDDTIEGGAGSDTLGGSTGNDSLSGGGDADELWGAIGADTLDGGAGNDTLGGADGADSLSGGAGDDELWGADDNDTLDGGDGNDQIGAGQGNDVLNGGFGNDQLFGGLGNDQIEGGDGNDTIYGAAGDDTIDGGWGDDRIFAGPGSDVIRFSDGSDIVYYFSAGSDRIDLSGVPGIVDFANLQQNQLSEFGGSAIITDLFGNTLTLDGVSVASLTEADFIIF</sequence>
<dbReference type="InterPro" id="IPR011049">
    <property type="entry name" value="Serralysin-like_metalloprot_C"/>
</dbReference>
<name>A0A1G6WRI8_9RHOB</name>
<dbReference type="GO" id="GO:0005509">
    <property type="term" value="F:calcium ion binding"/>
    <property type="evidence" value="ECO:0007669"/>
    <property type="project" value="InterPro"/>
</dbReference>
<dbReference type="SUPFAM" id="SSF51120">
    <property type="entry name" value="beta-Roll"/>
    <property type="match status" value="2"/>
</dbReference>
<dbReference type="InterPro" id="IPR050557">
    <property type="entry name" value="RTX_toxin/Mannuronan_C5-epim"/>
</dbReference>
<dbReference type="STRING" id="639004.SAMN04488239_109146"/>
<keyword evidence="3" id="KW-0732">Signal</keyword>
<dbReference type="PRINTS" id="PR00313">
    <property type="entry name" value="CABNDNGRPT"/>
</dbReference>
<keyword evidence="6" id="KW-1185">Reference proteome</keyword>
<protein>
    <submittedName>
        <fullName evidence="5">Hemolysin-type calcium-binding repeat-containing protein</fullName>
    </submittedName>
</protein>
<dbReference type="Pfam" id="PF13517">
    <property type="entry name" value="FG-GAP_3"/>
    <property type="match status" value="2"/>
</dbReference>
<gene>
    <name evidence="5" type="ORF">SAMN04488239_109146</name>
</gene>
<feature type="compositionally biased region" description="Acidic residues" evidence="4">
    <location>
        <begin position="570"/>
        <end position="584"/>
    </location>
</feature>
<accession>A0A1G6WRI8</accession>
<dbReference type="Pfam" id="PF00353">
    <property type="entry name" value="HemolysinCabind"/>
    <property type="match status" value="7"/>
</dbReference>